<dbReference type="OrthoDB" id="3782425at2"/>
<keyword evidence="2" id="KW-1185">Reference proteome</keyword>
<dbReference type="RefSeq" id="WP_090854317.1">
    <property type="nucleotide sequence ID" value="NZ_FMZM01000004.1"/>
</dbReference>
<reference evidence="1 2" key="1">
    <citation type="submission" date="2016-10" db="EMBL/GenBank/DDBJ databases">
        <authorList>
            <person name="de Groot N.N."/>
        </authorList>
    </citation>
    <scope>NUCLEOTIDE SEQUENCE [LARGE SCALE GENOMIC DNA]</scope>
    <source>
        <strain evidence="1 2">CGMCC 4.6858</strain>
    </source>
</reference>
<dbReference type="AlphaFoldDB" id="A0A1G6Q7M8"/>
<evidence type="ECO:0000313" key="2">
    <source>
        <dbReference type="Proteomes" id="UP000199034"/>
    </source>
</evidence>
<accession>A0A1G6Q7M8</accession>
<evidence type="ECO:0000313" key="1">
    <source>
        <dbReference type="EMBL" id="SDC88480.1"/>
    </source>
</evidence>
<gene>
    <name evidence="1" type="ORF">SAMN05421872_104300</name>
</gene>
<name>A0A1G6Q7M8_9ACTN</name>
<dbReference type="EMBL" id="FMZM01000004">
    <property type="protein sequence ID" value="SDC88480.1"/>
    <property type="molecule type" value="Genomic_DNA"/>
</dbReference>
<proteinExistence type="predicted"/>
<organism evidence="1 2">
    <name type="scientific">Nocardioides lianchengensis</name>
    <dbReference type="NCBI Taxonomy" id="1045774"/>
    <lineage>
        <taxon>Bacteria</taxon>
        <taxon>Bacillati</taxon>
        <taxon>Actinomycetota</taxon>
        <taxon>Actinomycetes</taxon>
        <taxon>Propionibacteriales</taxon>
        <taxon>Nocardioidaceae</taxon>
        <taxon>Nocardioides</taxon>
    </lineage>
</organism>
<sequence length="156" mass="16702">MSWGDVWVNGDKVRPGIDATGPRAPWIPAGLISSEARAFVEAMQLLRRTRGAHARAVEFDLHVTSSAVSKGRAGTGKAVVGFEPDGLWLAVDVTPAGGLPEEACFVVFTQRVHVVAGARRAAERGTTGRPRATIPLRGRARSRESALEWAHQAARD</sequence>
<dbReference type="Proteomes" id="UP000199034">
    <property type="component" value="Unassembled WGS sequence"/>
</dbReference>
<protein>
    <submittedName>
        <fullName evidence="1">Uncharacterized protein</fullName>
    </submittedName>
</protein>